<keyword evidence="1" id="KW-0732">Signal</keyword>
<dbReference type="EMBL" id="CAJFCV020000006">
    <property type="protein sequence ID" value="CAG9128545.1"/>
    <property type="molecule type" value="Genomic_DNA"/>
</dbReference>
<proteinExistence type="predicted"/>
<dbReference type="Proteomes" id="UP000659654">
    <property type="component" value="Unassembled WGS sequence"/>
</dbReference>
<dbReference type="WBParaSite" id="BXY_0515800.1">
    <property type="protein sequence ID" value="BXY_0515800.1"/>
    <property type="gene ID" value="BXY_0515800"/>
</dbReference>
<evidence type="ECO:0000313" key="2">
    <source>
        <dbReference type="EMBL" id="CAD5233450.1"/>
    </source>
</evidence>
<reference evidence="6" key="1">
    <citation type="submission" date="2016-11" db="UniProtKB">
        <authorList>
            <consortium name="WormBaseParasite"/>
        </authorList>
    </citation>
    <scope>IDENTIFICATION</scope>
</reference>
<dbReference type="EMBL" id="CAJFDI010000006">
    <property type="protein sequence ID" value="CAD5233450.1"/>
    <property type="molecule type" value="Genomic_DNA"/>
</dbReference>
<accession>A0A1I7RWP5</accession>
<sequence>MSIFSVFVWNIAVILLGKADEINSKYKDKNLDNDHLEYPLFAPFDSSPFVDPIRGLSPTQHAYFRSKFSSAYYDPVCAKHVYHVRPIYFNPGDTVRLKCVVCVRAEVFTGEMKHWKVLRRNVYDAVKNPRRVSDDDWVVLSDDTKKEFLGNQEDFKTPKFFDAEGNQTDVPKSEVYQNHGHLYITYARIEQFGLYECSDFSHIHAHQFAYLLIPRTPFLQPYENIFAEECNAEEGQQLSAARGRFDSFGLWRTFPMFLQNKEEGICAGNCLDTAPDESQFNSSWSVPIFTGDIDEEFLTKKLNLEVFLHWSPWSACSPALKMQTRTGHCHIRKVEERDFDFAKDSSTGVMKWIYPVHKLLETVTQFRKEGILLQSAILSDLMLESSSIPNHCSTYKNKILNEFVDGIVEKIRVKGVQTTPRESYFLDLNPCFRRLQDDDADPTRLLIMGHSICHGNRERIPTFLFHPSKNSLSFNSVPLYFRLPNLDLSICMVIPEPLRGCAFSTKASKRKDFTVSAVRAPIAQFLGTSNVGQFFDDFHLLQPHF</sequence>
<dbReference type="AlphaFoldDB" id="A0A1I7RWP5"/>
<evidence type="ECO:0000313" key="6">
    <source>
        <dbReference type="WBParaSite" id="BXY_0515800.1"/>
    </source>
</evidence>
<feature type="signal peptide" evidence="1">
    <location>
        <begin position="1"/>
        <end position="19"/>
    </location>
</feature>
<reference evidence="3" key="2">
    <citation type="submission" date="2020-08" db="EMBL/GenBank/DDBJ databases">
        <authorList>
            <person name="Kikuchi T."/>
        </authorList>
    </citation>
    <scope>NUCLEOTIDE SEQUENCE</scope>
    <source>
        <strain evidence="2">Ka4C1</strain>
    </source>
</reference>
<evidence type="ECO:0000313" key="5">
    <source>
        <dbReference type="Proteomes" id="UP000659654"/>
    </source>
</evidence>
<dbReference type="Proteomes" id="UP000582659">
    <property type="component" value="Unassembled WGS sequence"/>
</dbReference>
<feature type="chain" id="PRO_5036021974" evidence="1">
    <location>
        <begin position="20"/>
        <end position="545"/>
    </location>
</feature>
<evidence type="ECO:0000256" key="1">
    <source>
        <dbReference type="SAM" id="SignalP"/>
    </source>
</evidence>
<keyword evidence="5" id="KW-1185">Reference proteome</keyword>
<gene>
    <name evidence="2" type="ORF">BXYJ_LOCUS13541</name>
</gene>
<organism evidence="4 6">
    <name type="scientific">Bursaphelenchus xylophilus</name>
    <name type="common">Pinewood nematode worm</name>
    <name type="synonym">Aphelenchoides xylophilus</name>
    <dbReference type="NCBI Taxonomy" id="6326"/>
    <lineage>
        <taxon>Eukaryota</taxon>
        <taxon>Metazoa</taxon>
        <taxon>Ecdysozoa</taxon>
        <taxon>Nematoda</taxon>
        <taxon>Chromadorea</taxon>
        <taxon>Rhabditida</taxon>
        <taxon>Tylenchina</taxon>
        <taxon>Tylenchomorpha</taxon>
        <taxon>Aphelenchoidea</taxon>
        <taxon>Aphelenchoididae</taxon>
        <taxon>Bursaphelenchus</taxon>
    </lineage>
</organism>
<evidence type="ECO:0000313" key="4">
    <source>
        <dbReference type="Proteomes" id="UP000095284"/>
    </source>
</evidence>
<name>A0A1I7RWP5_BURXY</name>
<evidence type="ECO:0000313" key="3">
    <source>
        <dbReference type="EMBL" id="CAG9128545.1"/>
    </source>
</evidence>
<dbReference type="Proteomes" id="UP000095284">
    <property type="component" value="Unplaced"/>
</dbReference>
<protein>
    <submittedName>
        <fullName evidence="2">(pine wood nematode) hypothetical protein</fullName>
    </submittedName>
</protein>
<dbReference type="OrthoDB" id="5856915at2759"/>